<dbReference type="InterPro" id="IPR046342">
    <property type="entry name" value="CBS_dom_sf"/>
</dbReference>
<keyword evidence="14" id="KW-1185">Reference proteome</keyword>
<dbReference type="InterPro" id="IPR002550">
    <property type="entry name" value="CNNM"/>
</dbReference>
<evidence type="ECO:0000256" key="1">
    <source>
        <dbReference type="ARBA" id="ARBA00004141"/>
    </source>
</evidence>
<dbReference type="Gene3D" id="3.30.465.10">
    <property type="match status" value="1"/>
</dbReference>
<dbReference type="InterPro" id="IPR005170">
    <property type="entry name" value="Transptr-assoc_dom"/>
</dbReference>
<keyword evidence="3 9" id="KW-0812">Transmembrane</keyword>
<gene>
    <name evidence="13" type="ORF">L21TH_0036</name>
</gene>
<dbReference type="PROSITE" id="PS51846">
    <property type="entry name" value="CNNM"/>
    <property type="match status" value="1"/>
</dbReference>
<dbReference type="Pfam" id="PF03471">
    <property type="entry name" value="CorC_HlyC"/>
    <property type="match status" value="1"/>
</dbReference>
<dbReference type="GO" id="GO:0050660">
    <property type="term" value="F:flavin adenine dinucleotide binding"/>
    <property type="evidence" value="ECO:0007669"/>
    <property type="project" value="InterPro"/>
</dbReference>
<dbReference type="InterPro" id="IPR036318">
    <property type="entry name" value="FAD-bd_PCMH-like_sf"/>
</dbReference>
<evidence type="ECO:0000256" key="2">
    <source>
        <dbReference type="ARBA" id="ARBA00006337"/>
    </source>
</evidence>
<dbReference type="eggNOG" id="COG1253">
    <property type="taxonomic scope" value="Bacteria"/>
</dbReference>
<feature type="transmembrane region" description="Helical" evidence="10">
    <location>
        <begin position="135"/>
        <end position="155"/>
    </location>
</feature>
<proteinExistence type="inferred from homology"/>
<accession>R1CHW3</accession>
<evidence type="ECO:0000256" key="3">
    <source>
        <dbReference type="ARBA" id="ARBA00022692"/>
    </source>
</evidence>
<evidence type="ECO:0000256" key="6">
    <source>
        <dbReference type="ARBA" id="ARBA00023122"/>
    </source>
</evidence>
<evidence type="ECO:0000256" key="7">
    <source>
        <dbReference type="ARBA" id="ARBA00023136"/>
    </source>
</evidence>
<dbReference type="PATRIC" id="fig|1304284.3.peg.36"/>
<organism evidence="13 14">
    <name type="scientific">Caldisalinibacter kiritimatiensis</name>
    <dbReference type="NCBI Taxonomy" id="1304284"/>
    <lineage>
        <taxon>Bacteria</taxon>
        <taxon>Bacillati</taxon>
        <taxon>Bacillota</taxon>
        <taxon>Tissierellia</taxon>
        <taxon>Tissierellales</taxon>
        <taxon>Thermohalobacteraceae</taxon>
        <taxon>Caldisalinibacter</taxon>
    </lineage>
</organism>
<reference evidence="13 14" key="1">
    <citation type="journal article" date="2015" name="Geomicrobiol. J.">
        <title>Caldisalinibacter kiritimatiensis gen. nov., sp. nov., a moderately thermohalophilic thiosulfate-reducing bacterium from a hypersaline microbial mat.</title>
        <authorList>
            <person name="Ben Hania W."/>
            <person name="Joseph M."/>
            <person name="Fiebig A."/>
            <person name="Bunk B."/>
            <person name="Klenk H.-P."/>
            <person name="Fardeau M.-L."/>
            <person name="Spring S."/>
        </authorList>
    </citation>
    <scope>NUCLEOTIDE SEQUENCE [LARGE SCALE GENOMIC DNA]</scope>
    <source>
        <strain evidence="13 14">L21-TH-D2</strain>
    </source>
</reference>
<evidence type="ECO:0000256" key="8">
    <source>
        <dbReference type="PROSITE-ProRule" id="PRU00703"/>
    </source>
</evidence>
<feature type="domain" description="CNNM transmembrane" evidence="12">
    <location>
        <begin position="2"/>
        <end position="191"/>
    </location>
</feature>
<feature type="domain" description="CBS" evidence="11">
    <location>
        <begin position="210"/>
        <end position="270"/>
    </location>
</feature>
<dbReference type="InterPro" id="IPR000644">
    <property type="entry name" value="CBS_dom"/>
</dbReference>
<dbReference type="AlphaFoldDB" id="R1CHW3"/>
<keyword evidence="5 9" id="KW-1133">Transmembrane helix</keyword>
<feature type="transmembrane region" description="Helical" evidence="10">
    <location>
        <begin position="94"/>
        <end position="114"/>
    </location>
</feature>
<evidence type="ECO:0000259" key="11">
    <source>
        <dbReference type="PROSITE" id="PS51371"/>
    </source>
</evidence>
<sequence>MSYFELYIRIFILFIFLLLSAAFSSSETALTSLTVSKIRKIREYNEEGANLLRRAKKKLNIILTTILIGNNIVNIAATAILTELTVTLFKGSNSTLIATAIMTTLILIFGEITPKSFAAQNPAKVAIKSIKILEFLSKIFWPIIFILNKITTFIVKILGGKVESNQYFVTEEEIRLMVDIGEEEGVLEQQEREMIEGVFEIDDIEVTEVMVPRIDIIAVSEDATLNEVLDLIITYGHSRIPVFKDSIDNIVGILYAKDTLTVLSKDTYKEEISISKLMRPAYYVPETKKINKLLKELQQNKIHMAIVLDEYGGTEGLVTIEDILEEIVGDILDEYDNEIDMIEKTDDSLYLVKAGVSLEEINEIFNTDLPEEDFDSLGGFVFSTLGRLPVRGDIVEYDDLCMTVTKVQNRRIKQIQISKIRNDQ</sequence>
<evidence type="ECO:0000256" key="10">
    <source>
        <dbReference type="SAM" id="Phobius"/>
    </source>
</evidence>
<dbReference type="SMART" id="SM01091">
    <property type="entry name" value="CorC_HlyC"/>
    <property type="match status" value="1"/>
</dbReference>
<dbReference type="FunFam" id="3.10.580.10:FF:000002">
    <property type="entry name" value="Magnesium/cobalt efflux protein CorC"/>
    <property type="match status" value="1"/>
</dbReference>
<name>R1CHW3_9FIRM</name>
<keyword evidence="7 9" id="KW-0472">Membrane</keyword>
<dbReference type="Pfam" id="PF00571">
    <property type="entry name" value="CBS"/>
    <property type="match status" value="2"/>
</dbReference>
<evidence type="ECO:0000256" key="5">
    <source>
        <dbReference type="ARBA" id="ARBA00022989"/>
    </source>
</evidence>
<feature type="transmembrane region" description="Helical" evidence="10">
    <location>
        <begin position="61"/>
        <end position="82"/>
    </location>
</feature>
<dbReference type="Proteomes" id="UP000013378">
    <property type="component" value="Unassembled WGS sequence"/>
</dbReference>
<dbReference type="OrthoDB" id="9798188at2"/>
<dbReference type="SMART" id="SM00116">
    <property type="entry name" value="CBS"/>
    <property type="match status" value="2"/>
</dbReference>
<evidence type="ECO:0000256" key="9">
    <source>
        <dbReference type="PROSITE-ProRule" id="PRU01193"/>
    </source>
</evidence>
<evidence type="ECO:0000256" key="4">
    <source>
        <dbReference type="ARBA" id="ARBA00022737"/>
    </source>
</evidence>
<comment type="caution">
    <text evidence="13">The sequence shown here is derived from an EMBL/GenBank/DDBJ whole genome shotgun (WGS) entry which is preliminary data.</text>
</comment>
<dbReference type="Pfam" id="PF01595">
    <property type="entry name" value="CNNM"/>
    <property type="match status" value="1"/>
</dbReference>
<dbReference type="PANTHER" id="PTHR22777:SF17">
    <property type="entry name" value="UPF0053 PROTEIN SLL0260"/>
    <property type="match status" value="1"/>
</dbReference>
<evidence type="ECO:0000313" key="14">
    <source>
        <dbReference type="Proteomes" id="UP000013378"/>
    </source>
</evidence>
<dbReference type="EMBL" id="ARZA01000004">
    <property type="protein sequence ID" value="EOD01875.1"/>
    <property type="molecule type" value="Genomic_DNA"/>
</dbReference>
<keyword evidence="4" id="KW-0677">Repeat</keyword>
<dbReference type="InterPro" id="IPR016169">
    <property type="entry name" value="FAD-bd_PCMH_sub2"/>
</dbReference>
<evidence type="ECO:0000259" key="12">
    <source>
        <dbReference type="PROSITE" id="PS51846"/>
    </source>
</evidence>
<feature type="domain" description="CBS" evidence="11">
    <location>
        <begin position="277"/>
        <end position="334"/>
    </location>
</feature>
<dbReference type="PROSITE" id="PS51371">
    <property type="entry name" value="CBS"/>
    <property type="match status" value="2"/>
</dbReference>
<dbReference type="Gene3D" id="3.10.580.10">
    <property type="entry name" value="CBS-domain"/>
    <property type="match status" value="1"/>
</dbReference>
<protein>
    <submittedName>
        <fullName evidence="13">Magnesium and cobalt efflux protein CorC</fullName>
    </submittedName>
</protein>
<comment type="subcellular location">
    <subcellularLocation>
        <location evidence="1">Membrane</location>
        <topology evidence="1">Multi-pass membrane protein</topology>
    </subcellularLocation>
</comment>
<evidence type="ECO:0000313" key="13">
    <source>
        <dbReference type="EMBL" id="EOD01875.1"/>
    </source>
</evidence>
<dbReference type="SUPFAM" id="SSF56176">
    <property type="entry name" value="FAD-binding/transporter-associated domain-like"/>
    <property type="match status" value="1"/>
</dbReference>
<dbReference type="SUPFAM" id="SSF54631">
    <property type="entry name" value="CBS-domain pair"/>
    <property type="match status" value="1"/>
</dbReference>
<keyword evidence="6 8" id="KW-0129">CBS domain</keyword>
<dbReference type="RefSeq" id="WP_006305375.1">
    <property type="nucleotide sequence ID" value="NZ_ARZA01000004.1"/>
</dbReference>
<feature type="transmembrane region" description="Helical" evidence="10">
    <location>
        <begin position="6"/>
        <end position="30"/>
    </location>
</feature>
<dbReference type="PANTHER" id="PTHR22777">
    <property type="entry name" value="HEMOLYSIN-RELATED"/>
    <property type="match status" value="1"/>
</dbReference>
<dbReference type="InterPro" id="IPR044751">
    <property type="entry name" value="Ion_transp-like_CBS"/>
</dbReference>
<dbReference type="STRING" id="1304284.L21TH_0036"/>
<comment type="similarity">
    <text evidence="2">Belongs to the UPF0053 family.</text>
</comment>
<dbReference type="CDD" id="cd04590">
    <property type="entry name" value="CBS_pair_CorC_HlyC_assoc"/>
    <property type="match status" value="1"/>
</dbReference>
<dbReference type="GO" id="GO:0005886">
    <property type="term" value="C:plasma membrane"/>
    <property type="evidence" value="ECO:0007669"/>
    <property type="project" value="TreeGrafter"/>
</dbReference>